<keyword evidence="6 7" id="KW-0472">Membrane</keyword>
<organism evidence="9 10">
    <name type="scientific">Helobdella robusta</name>
    <name type="common">Californian leech</name>
    <dbReference type="NCBI Taxonomy" id="6412"/>
    <lineage>
        <taxon>Eukaryota</taxon>
        <taxon>Metazoa</taxon>
        <taxon>Spiralia</taxon>
        <taxon>Lophotrochozoa</taxon>
        <taxon>Annelida</taxon>
        <taxon>Clitellata</taxon>
        <taxon>Hirudinea</taxon>
        <taxon>Rhynchobdellida</taxon>
        <taxon>Glossiphoniidae</taxon>
        <taxon>Helobdella</taxon>
    </lineage>
</organism>
<comment type="similarity">
    <text evidence="3 7">Belongs to the PRA1 family.</text>
</comment>
<dbReference type="GO" id="GO:0005794">
    <property type="term" value="C:Golgi apparatus"/>
    <property type="evidence" value="ECO:0000318"/>
    <property type="project" value="GO_Central"/>
</dbReference>
<accession>T1FMW2</accession>
<feature type="transmembrane region" description="Helical" evidence="7">
    <location>
        <begin position="57"/>
        <end position="90"/>
    </location>
</feature>
<dbReference type="EMBL" id="AMQM01003819">
    <property type="status" value="NOT_ANNOTATED_CDS"/>
    <property type="molecule type" value="Genomic_DNA"/>
</dbReference>
<keyword evidence="5 7" id="KW-1133">Transmembrane helix</keyword>
<evidence type="ECO:0000313" key="8">
    <source>
        <dbReference type="EMBL" id="ESO05536.1"/>
    </source>
</evidence>
<dbReference type="AlphaFoldDB" id="T1FMW2"/>
<dbReference type="InParanoid" id="T1FMW2"/>
<dbReference type="KEGG" id="hro:HELRODRAFT_185496"/>
<evidence type="ECO:0000256" key="3">
    <source>
        <dbReference type="ARBA" id="ARBA00006483"/>
    </source>
</evidence>
<dbReference type="PANTHER" id="PTHR19317:SF0">
    <property type="entry name" value="PRENYLATED RAB ACCEPTOR PROTEIN 1"/>
    <property type="match status" value="1"/>
</dbReference>
<dbReference type="Pfam" id="PF03208">
    <property type="entry name" value="PRA1"/>
    <property type="match status" value="1"/>
</dbReference>
<dbReference type="OrthoDB" id="63113at2759"/>
<comment type="subcellular location">
    <subcellularLocation>
        <location evidence="2">Cytoplasmic vesicle</location>
        <location evidence="2">Secretory vesicle</location>
        <location evidence="2">Synaptic vesicle</location>
    </subcellularLocation>
    <subcellularLocation>
        <location evidence="1 7">Membrane</location>
        <topology evidence="1 7">Multi-pass membrane protein</topology>
    </subcellularLocation>
</comment>
<keyword evidence="4 7" id="KW-0812">Transmembrane</keyword>
<name>T1FMW2_HELRO</name>
<dbReference type="EMBL" id="KB096325">
    <property type="protein sequence ID" value="ESO05536.1"/>
    <property type="molecule type" value="Genomic_DNA"/>
</dbReference>
<evidence type="ECO:0000256" key="2">
    <source>
        <dbReference type="ARBA" id="ARBA00004234"/>
    </source>
</evidence>
<dbReference type="eggNOG" id="KOG3142">
    <property type="taxonomic scope" value="Eukaryota"/>
</dbReference>
<reference evidence="10" key="1">
    <citation type="submission" date="2012-12" db="EMBL/GenBank/DDBJ databases">
        <authorList>
            <person name="Hellsten U."/>
            <person name="Grimwood J."/>
            <person name="Chapman J.A."/>
            <person name="Shapiro H."/>
            <person name="Aerts A."/>
            <person name="Otillar R.P."/>
            <person name="Terry A.Y."/>
            <person name="Boore J.L."/>
            <person name="Simakov O."/>
            <person name="Marletaz F."/>
            <person name="Cho S.-J."/>
            <person name="Edsinger-Gonzales E."/>
            <person name="Havlak P."/>
            <person name="Kuo D.-H."/>
            <person name="Larsson T."/>
            <person name="Lv J."/>
            <person name="Arendt D."/>
            <person name="Savage R."/>
            <person name="Osoegawa K."/>
            <person name="de Jong P."/>
            <person name="Lindberg D.R."/>
            <person name="Seaver E.C."/>
            <person name="Weisblat D.A."/>
            <person name="Putnam N.H."/>
            <person name="Grigoriev I.V."/>
            <person name="Rokhsar D.S."/>
        </authorList>
    </citation>
    <scope>NUCLEOTIDE SEQUENCE</scope>
</reference>
<dbReference type="RefSeq" id="XP_009016169.1">
    <property type="nucleotide sequence ID" value="XM_009017921.1"/>
</dbReference>
<dbReference type="GO" id="GO:0008021">
    <property type="term" value="C:synaptic vesicle"/>
    <property type="evidence" value="ECO:0007669"/>
    <property type="project" value="UniProtKB-SubCell"/>
</dbReference>
<evidence type="ECO:0000256" key="5">
    <source>
        <dbReference type="ARBA" id="ARBA00022989"/>
    </source>
</evidence>
<protein>
    <recommendedName>
        <fullName evidence="7">PRA1 family protein</fullName>
    </recommendedName>
</protein>
<dbReference type="Proteomes" id="UP000015101">
    <property type="component" value="Unassembled WGS sequence"/>
</dbReference>
<dbReference type="EnsemblMetazoa" id="HelroT185496">
    <property type="protein sequence ID" value="HelroP185496"/>
    <property type="gene ID" value="HelroG185496"/>
</dbReference>
<gene>
    <name evidence="9" type="primary">20210161</name>
    <name evidence="8" type="ORF">HELRODRAFT_185496</name>
</gene>
<dbReference type="PANTHER" id="PTHR19317">
    <property type="entry name" value="PRENYLATED RAB ACCEPTOR 1-RELATED"/>
    <property type="match status" value="1"/>
</dbReference>
<proteinExistence type="inferred from homology"/>
<reference evidence="9" key="3">
    <citation type="submission" date="2015-06" db="UniProtKB">
        <authorList>
            <consortium name="EnsemblMetazoa"/>
        </authorList>
    </citation>
    <scope>IDENTIFICATION</scope>
</reference>
<evidence type="ECO:0000256" key="4">
    <source>
        <dbReference type="ARBA" id="ARBA00022692"/>
    </source>
</evidence>
<evidence type="ECO:0000313" key="9">
    <source>
        <dbReference type="EnsemblMetazoa" id="HelroP185496"/>
    </source>
</evidence>
<evidence type="ECO:0000256" key="7">
    <source>
        <dbReference type="RuleBase" id="RU363107"/>
    </source>
</evidence>
<feature type="transmembrane region" description="Helical" evidence="7">
    <location>
        <begin position="133"/>
        <end position="151"/>
    </location>
</feature>
<evidence type="ECO:0000313" key="10">
    <source>
        <dbReference type="Proteomes" id="UP000015101"/>
    </source>
</evidence>
<dbReference type="GeneID" id="20210161"/>
<dbReference type="STRING" id="6412.T1FMW2"/>
<keyword evidence="10" id="KW-1185">Reference proteome</keyword>
<dbReference type="GO" id="GO:0016020">
    <property type="term" value="C:membrane"/>
    <property type="evidence" value="ECO:0007669"/>
    <property type="project" value="UniProtKB-SubCell"/>
</dbReference>
<sequence>MSITLPNVQLRELFGQWKKNIRPVKDFVNKSRYDFPTSYDNGIKRFVANIDYFYSNYLLVVIFFIAVAILTTPALLFVVLSSLSLSLFLFKKNTDRNVKIISHNIALNTTQQLRIVAVVSFVFFWLVGGTAALSWVVCMSVLFITAHAIAFNKEKMPQHDQPVILTEV</sequence>
<evidence type="ECO:0000256" key="6">
    <source>
        <dbReference type="ARBA" id="ARBA00023136"/>
    </source>
</evidence>
<dbReference type="CTD" id="20210161"/>
<dbReference type="HOGENOM" id="CLU_103851_0_1_1"/>
<dbReference type="InterPro" id="IPR004895">
    <property type="entry name" value="Prenylated_rab_accept_PRA1"/>
</dbReference>
<reference evidence="8 10" key="2">
    <citation type="journal article" date="2013" name="Nature">
        <title>Insights into bilaterian evolution from three spiralian genomes.</title>
        <authorList>
            <person name="Simakov O."/>
            <person name="Marletaz F."/>
            <person name="Cho S.J."/>
            <person name="Edsinger-Gonzales E."/>
            <person name="Havlak P."/>
            <person name="Hellsten U."/>
            <person name="Kuo D.H."/>
            <person name="Larsson T."/>
            <person name="Lv J."/>
            <person name="Arendt D."/>
            <person name="Savage R."/>
            <person name="Osoegawa K."/>
            <person name="de Jong P."/>
            <person name="Grimwood J."/>
            <person name="Chapman J.A."/>
            <person name="Shapiro H."/>
            <person name="Aerts A."/>
            <person name="Otillar R.P."/>
            <person name="Terry A.Y."/>
            <person name="Boore J.L."/>
            <person name="Grigoriev I.V."/>
            <person name="Lindberg D.R."/>
            <person name="Seaver E.C."/>
            <person name="Weisblat D.A."/>
            <person name="Putnam N.H."/>
            <person name="Rokhsar D.S."/>
        </authorList>
    </citation>
    <scope>NUCLEOTIDE SEQUENCE</scope>
</reference>
<evidence type="ECO:0000256" key="1">
    <source>
        <dbReference type="ARBA" id="ARBA00004141"/>
    </source>
</evidence>